<dbReference type="AlphaFoldDB" id="A0A392PNX5"/>
<dbReference type="PANTHER" id="PTHR47723">
    <property type="entry name" value="OS05G0353850 PROTEIN"/>
    <property type="match status" value="1"/>
</dbReference>
<feature type="domain" description="RNase H type-1" evidence="1">
    <location>
        <begin position="35"/>
        <end position="111"/>
    </location>
</feature>
<proteinExistence type="predicted"/>
<dbReference type="Gene3D" id="3.30.420.10">
    <property type="entry name" value="Ribonuclease H-like superfamily/Ribonuclease H"/>
    <property type="match status" value="1"/>
</dbReference>
<evidence type="ECO:0000259" key="1">
    <source>
        <dbReference type="Pfam" id="PF13456"/>
    </source>
</evidence>
<protein>
    <submittedName>
        <fullName evidence="2">Ribonuclease H protein</fullName>
    </submittedName>
</protein>
<reference evidence="2 3" key="1">
    <citation type="journal article" date="2018" name="Front. Plant Sci.">
        <title>Red Clover (Trifolium pratense) and Zigzag Clover (T. medium) - A Picture of Genomic Similarities and Differences.</title>
        <authorList>
            <person name="Dluhosova J."/>
            <person name="Istvanek J."/>
            <person name="Nedelnik J."/>
            <person name="Repkova J."/>
        </authorList>
    </citation>
    <scope>NUCLEOTIDE SEQUENCE [LARGE SCALE GENOMIC DNA]</scope>
    <source>
        <strain evidence="3">cv. 10/8</strain>
        <tissue evidence="2">Leaf</tissue>
    </source>
</reference>
<sequence>MIVTLTSCFSSRSTTTSEDIHVKWNNNNHFGVILNVDGSCLGSPVRAGFGGVIRNELGYYLSGFSGFVQGSSDILFAELFVIHRGLILAKYMAIDELVCYSDSLRCINLIK</sequence>
<accession>A0A392PNX5</accession>
<comment type="caution">
    <text evidence="2">The sequence shown here is derived from an EMBL/GenBank/DDBJ whole genome shotgun (WGS) entry which is preliminary data.</text>
</comment>
<dbReference type="GO" id="GO:0003676">
    <property type="term" value="F:nucleic acid binding"/>
    <property type="evidence" value="ECO:0007669"/>
    <property type="project" value="InterPro"/>
</dbReference>
<name>A0A392PNX5_9FABA</name>
<dbReference type="InterPro" id="IPR036397">
    <property type="entry name" value="RNaseH_sf"/>
</dbReference>
<dbReference type="InterPro" id="IPR044730">
    <property type="entry name" value="RNase_H-like_dom_plant"/>
</dbReference>
<dbReference type="Proteomes" id="UP000265520">
    <property type="component" value="Unassembled WGS sequence"/>
</dbReference>
<dbReference type="SUPFAM" id="SSF53098">
    <property type="entry name" value="Ribonuclease H-like"/>
    <property type="match status" value="1"/>
</dbReference>
<dbReference type="GO" id="GO:0004523">
    <property type="term" value="F:RNA-DNA hybrid ribonuclease activity"/>
    <property type="evidence" value="ECO:0007669"/>
    <property type="project" value="InterPro"/>
</dbReference>
<dbReference type="InterPro" id="IPR012337">
    <property type="entry name" value="RNaseH-like_sf"/>
</dbReference>
<organism evidence="2 3">
    <name type="scientific">Trifolium medium</name>
    <dbReference type="NCBI Taxonomy" id="97028"/>
    <lineage>
        <taxon>Eukaryota</taxon>
        <taxon>Viridiplantae</taxon>
        <taxon>Streptophyta</taxon>
        <taxon>Embryophyta</taxon>
        <taxon>Tracheophyta</taxon>
        <taxon>Spermatophyta</taxon>
        <taxon>Magnoliopsida</taxon>
        <taxon>eudicotyledons</taxon>
        <taxon>Gunneridae</taxon>
        <taxon>Pentapetalae</taxon>
        <taxon>rosids</taxon>
        <taxon>fabids</taxon>
        <taxon>Fabales</taxon>
        <taxon>Fabaceae</taxon>
        <taxon>Papilionoideae</taxon>
        <taxon>50 kb inversion clade</taxon>
        <taxon>NPAAA clade</taxon>
        <taxon>Hologalegina</taxon>
        <taxon>IRL clade</taxon>
        <taxon>Trifolieae</taxon>
        <taxon>Trifolium</taxon>
    </lineage>
</organism>
<keyword evidence="3" id="KW-1185">Reference proteome</keyword>
<dbReference type="PANTHER" id="PTHR47723:SF19">
    <property type="entry name" value="POLYNUCLEOTIDYL TRANSFERASE, RIBONUCLEASE H-LIKE SUPERFAMILY PROTEIN"/>
    <property type="match status" value="1"/>
</dbReference>
<dbReference type="InterPro" id="IPR002156">
    <property type="entry name" value="RNaseH_domain"/>
</dbReference>
<evidence type="ECO:0000313" key="3">
    <source>
        <dbReference type="Proteomes" id="UP000265520"/>
    </source>
</evidence>
<evidence type="ECO:0000313" key="2">
    <source>
        <dbReference type="EMBL" id="MCI13791.1"/>
    </source>
</evidence>
<dbReference type="InterPro" id="IPR053151">
    <property type="entry name" value="RNase_H-like"/>
</dbReference>
<feature type="non-terminal residue" evidence="2">
    <location>
        <position position="111"/>
    </location>
</feature>
<dbReference type="Pfam" id="PF13456">
    <property type="entry name" value="RVT_3"/>
    <property type="match status" value="1"/>
</dbReference>
<dbReference type="EMBL" id="LXQA010089601">
    <property type="protein sequence ID" value="MCI13791.1"/>
    <property type="molecule type" value="Genomic_DNA"/>
</dbReference>
<dbReference type="CDD" id="cd06222">
    <property type="entry name" value="RNase_H_like"/>
    <property type="match status" value="1"/>
</dbReference>